<organism evidence="2 3">
    <name type="scientific">Bradyrhizobium ottawaense</name>
    <dbReference type="NCBI Taxonomy" id="931866"/>
    <lineage>
        <taxon>Bacteria</taxon>
        <taxon>Pseudomonadati</taxon>
        <taxon>Pseudomonadota</taxon>
        <taxon>Alphaproteobacteria</taxon>
        <taxon>Hyphomicrobiales</taxon>
        <taxon>Nitrobacteraceae</taxon>
        <taxon>Bradyrhizobium</taxon>
    </lineage>
</organism>
<dbReference type="PANTHER" id="PTHR46825">
    <property type="entry name" value="D-ALANYL-D-ALANINE-CARBOXYPEPTIDASE/ENDOPEPTIDASE AMPH"/>
    <property type="match status" value="1"/>
</dbReference>
<dbReference type="InterPro" id="IPR001466">
    <property type="entry name" value="Beta-lactam-related"/>
</dbReference>
<accession>A0A2U8PD84</accession>
<gene>
    <name evidence="2" type="ORF">CIT37_27850</name>
</gene>
<dbReference type="RefSeq" id="WP_028140936.1">
    <property type="nucleotide sequence ID" value="NZ_JBIYEX010000001.1"/>
</dbReference>
<dbReference type="GO" id="GO:0016787">
    <property type="term" value="F:hydrolase activity"/>
    <property type="evidence" value="ECO:0007669"/>
    <property type="project" value="UniProtKB-KW"/>
</dbReference>
<evidence type="ECO:0000313" key="2">
    <source>
        <dbReference type="EMBL" id="AWL95530.1"/>
    </source>
</evidence>
<feature type="domain" description="Beta-lactamase-related" evidence="1">
    <location>
        <begin position="56"/>
        <end position="371"/>
    </location>
</feature>
<evidence type="ECO:0000313" key="3">
    <source>
        <dbReference type="Proteomes" id="UP000215703"/>
    </source>
</evidence>
<reference evidence="2 3" key="1">
    <citation type="journal article" date="2014" name="Int. J. Syst. Evol. Microbiol.">
        <title>Bradyrhizobium ottawaense sp. nov., a symbiotic nitrogen fixing bacterium from root nodules of soybeans in Canada.</title>
        <authorList>
            <person name="Yu X."/>
            <person name="Cloutier S."/>
            <person name="Tambong J.T."/>
            <person name="Bromfield E.S."/>
        </authorList>
    </citation>
    <scope>NUCLEOTIDE SEQUENCE [LARGE SCALE GENOMIC DNA]</scope>
    <source>
        <strain evidence="2 3">OO99</strain>
    </source>
</reference>
<sequence>MPSVVTSSSFTRRALARAALVPLAIAFRPRRASADSDMIAQMRDIVASELAPTVTPGHAGGLAVALYAGRHAEFFNYGLADDAAKRKVTPDTLFNLASLRKPFEATLVALGTLRGELRLDDRVPKYLPELDGDYIRRVSVGELVTHTSGLLLPTDHPPWPNDQFTREQFIAMLNAFAPAPGVAPGRQRIYTHAGYVLLQLVLERCYGMPIGALIQHRILRPLAMDASFIPERGADNRAVMDGAWMRRVVQGYSDQGAAVGPIGDQQSYFDFPGTGQMFSSARDLATFAAACVDGRAIDPNLREALRMTQREVFRVDDKFGQGMAWETVRLPGVTVIDKPGGLNNASGYIGLVPARRIAIVLLANRGEYPHEIARYKILPALAHLLTSHAG</sequence>
<name>A0A2U8PD84_9BRAD</name>
<dbReference type="Pfam" id="PF00144">
    <property type="entry name" value="Beta-lactamase"/>
    <property type="match status" value="1"/>
</dbReference>
<dbReference type="SUPFAM" id="SSF56601">
    <property type="entry name" value="beta-lactamase/transpeptidase-like"/>
    <property type="match status" value="1"/>
</dbReference>
<reference evidence="2 3" key="2">
    <citation type="journal article" date="2017" name="Syst. Appl. Microbiol.">
        <title>Soybeans inoculated with root zone soils of Canadian native legumes harbour diverse and novel Bradyrhizobium spp. that possess agricultural potential.</title>
        <authorList>
            <person name="Bromfield E.S.P."/>
            <person name="Cloutier S."/>
            <person name="Tambong J.T."/>
            <person name="Tran Thi T.V."/>
        </authorList>
    </citation>
    <scope>NUCLEOTIDE SEQUENCE [LARGE SCALE GENOMIC DNA]</scope>
    <source>
        <strain evidence="2 3">OO99</strain>
    </source>
</reference>
<dbReference type="OrthoDB" id="5377431at2"/>
<evidence type="ECO:0000259" key="1">
    <source>
        <dbReference type="Pfam" id="PF00144"/>
    </source>
</evidence>
<dbReference type="EMBL" id="CP029425">
    <property type="protein sequence ID" value="AWL95530.1"/>
    <property type="molecule type" value="Genomic_DNA"/>
</dbReference>
<dbReference type="AlphaFoldDB" id="A0A2U8PD84"/>
<dbReference type="InterPro" id="IPR050491">
    <property type="entry name" value="AmpC-like"/>
</dbReference>
<keyword evidence="2" id="KW-0378">Hydrolase</keyword>
<dbReference type="InterPro" id="IPR012338">
    <property type="entry name" value="Beta-lactam/transpept-like"/>
</dbReference>
<dbReference type="GeneID" id="92966450"/>
<protein>
    <submittedName>
        <fullName evidence="2">Serine hydrolase</fullName>
    </submittedName>
</protein>
<proteinExistence type="predicted"/>
<dbReference type="Gene3D" id="3.40.710.10">
    <property type="entry name" value="DD-peptidase/beta-lactamase superfamily"/>
    <property type="match status" value="1"/>
</dbReference>
<dbReference type="Proteomes" id="UP000215703">
    <property type="component" value="Chromosome"/>
</dbReference>
<dbReference type="KEGG" id="bot:CIT37_27850"/>
<dbReference type="PANTHER" id="PTHR46825:SF8">
    <property type="entry name" value="BETA-LACTAMASE-RELATED"/>
    <property type="match status" value="1"/>
</dbReference>